<dbReference type="AlphaFoldDB" id="A0A6A5XQG7"/>
<evidence type="ECO:0000313" key="3">
    <source>
        <dbReference type="Proteomes" id="UP000799778"/>
    </source>
</evidence>
<dbReference type="EMBL" id="ML978070">
    <property type="protein sequence ID" value="KAF2014544.1"/>
    <property type="molecule type" value="Genomic_DNA"/>
</dbReference>
<proteinExistence type="predicted"/>
<keyword evidence="3" id="KW-1185">Reference proteome</keyword>
<evidence type="ECO:0000313" key="2">
    <source>
        <dbReference type="EMBL" id="KAF2014544.1"/>
    </source>
</evidence>
<dbReference type="GeneID" id="54290616"/>
<sequence length="143" mass="16060">MAEDFSANLHVGAAVGHSDDTSGTLGGLFRDRKSDPATKHYGCLAKDFRSLEALEAATIQKDPEDGTTKRTDNDQDNPAIPVLEEHEQLVDDYNMIWNDPAFQRNNLKEAMNFPGMVDIGCRSMRYMNPGKELRWWQMVAARA</sequence>
<evidence type="ECO:0000256" key="1">
    <source>
        <dbReference type="SAM" id="MobiDB-lite"/>
    </source>
</evidence>
<dbReference type="RefSeq" id="XP_033382883.1">
    <property type="nucleotide sequence ID" value="XM_033533219.1"/>
</dbReference>
<protein>
    <submittedName>
        <fullName evidence="2">Uncharacterized protein</fullName>
    </submittedName>
</protein>
<reference evidence="2" key="1">
    <citation type="journal article" date="2020" name="Stud. Mycol.">
        <title>101 Dothideomycetes genomes: a test case for predicting lifestyles and emergence of pathogens.</title>
        <authorList>
            <person name="Haridas S."/>
            <person name="Albert R."/>
            <person name="Binder M."/>
            <person name="Bloem J."/>
            <person name="Labutti K."/>
            <person name="Salamov A."/>
            <person name="Andreopoulos B."/>
            <person name="Baker S."/>
            <person name="Barry K."/>
            <person name="Bills G."/>
            <person name="Bluhm B."/>
            <person name="Cannon C."/>
            <person name="Castanera R."/>
            <person name="Culley D."/>
            <person name="Daum C."/>
            <person name="Ezra D."/>
            <person name="Gonzalez J."/>
            <person name="Henrissat B."/>
            <person name="Kuo A."/>
            <person name="Liang C."/>
            <person name="Lipzen A."/>
            <person name="Lutzoni F."/>
            <person name="Magnuson J."/>
            <person name="Mondo S."/>
            <person name="Nolan M."/>
            <person name="Ohm R."/>
            <person name="Pangilinan J."/>
            <person name="Park H.-J."/>
            <person name="Ramirez L."/>
            <person name="Alfaro M."/>
            <person name="Sun H."/>
            <person name="Tritt A."/>
            <person name="Yoshinaga Y."/>
            <person name="Zwiers L.-H."/>
            <person name="Turgeon B."/>
            <person name="Goodwin S."/>
            <person name="Spatafora J."/>
            <person name="Crous P."/>
            <person name="Grigoriev I."/>
        </authorList>
    </citation>
    <scope>NUCLEOTIDE SEQUENCE</scope>
    <source>
        <strain evidence="2">CBS 175.79</strain>
    </source>
</reference>
<accession>A0A6A5XQG7</accession>
<name>A0A6A5XQG7_9PLEO</name>
<feature type="region of interest" description="Disordered" evidence="1">
    <location>
        <begin position="58"/>
        <end position="79"/>
    </location>
</feature>
<dbReference type="Proteomes" id="UP000799778">
    <property type="component" value="Unassembled WGS sequence"/>
</dbReference>
<feature type="compositionally biased region" description="Basic and acidic residues" evidence="1">
    <location>
        <begin position="61"/>
        <end position="73"/>
    </location>
</feature>
<gene>
    <name evidence="2" type="ORF">BU24DRAFT_482048</name>
</gene>
<organism evidence="2 3">
    <name type="scientific">Aaosphaeria arxii CBS 175.79</name>
    <dbReference type="NCBI Taxonomy" id="1450172"/>
    <lineage>
        <taxon>Eukaryota</taxon>
        <taxon>Fungi</taxon>
        <taxon>Dikarya</taxon>
        <taxon>Ascomycota</taxon>
        <taxon>Pezizomycotina</taxon>
        <taxon>Dothideomycetes</taxon>
        <taxon>Pleosporomycetidae</taxon>
        <taxon>Pleosporales</taxon>
        <taxon>Pleosporales incertae sedis</taxon>
        <taxon>Aaosphaeria</taxon>
    </lineage>
</organism>
<feature type="region of interest" description="Disordered" evidence="1">
    <location>
        <begin position="14"/>
        <end position="37"/>
    </location>
</feature>